<keyword evidence="4" id="KW-1185">Reference proteome</keyword>
<dbReference type="Proteomes" id="UP001558713">
    <property type="component" value="Unassembled WGS sequence"/>
</dbReference>
<evidence type="ECO:0000313" key="4">
    <source>
        <dbReference type="Proteomes" id="UP001558713"/>
    </source>
</evidence>
<proteinExistence type="predicted"/>
<evidence type="ECO:0000313" key="3">
    <source>
        <dbReference type="EMBL" id="KAL1190668.1"/>
    </source>
</evidence>
<protein>
    <submittedName>
        <fullName evidence="3">Retrovirus-related Pol polyprotein from transposon RE2</fullName>
    </submittedName>
</protein>
<dbReference type="AlphaFoldDB" id="A0ABD0Z7I7"/>
<dbReference type="InterPro" id="IPR036397">
    <property type="entry name" value="RNaseH_sf"/>
</dbReference>
<feature type="compositionally biased region" description="Acidic residues" evidence="1">
    <location>
        <begin position="269"/>
        <end position="280"/>
    </location>
</feature>
<accession>A0ABD0Z7I7</accession>
<dbReference type="PROSITE" id="PS50994">
    <property type="entry name" value="INTEGRASE"/>
    <property type="match status" value="1"/>
</dbReference>
<dbReference type="InterPro" id="IPR039537">
    <property type="entry name" value="Retrotran_Ty1/copia-like"/>
</dbReference>
<reference evidence="3 4" key="1">
    <citation type="submission" date="2024-04" db="EMBL/GenBank/DDBJ databases">
        <title>Genome assembly C_amara_ONT_v2.</title>
        <authorList>
            <person name="Yant L."/>
            <person name="Moore C."/>
            <person name="Slenker M."/>
        </authorList>
    </citation>
    <scope>NUCLEOTIDE SEQUENCE [LARGE SCALE GENOMIC DNA]</scope>
    <source>
        <tissue evidence="3">Leaf</tissue>
    </source>
</reference>
<evidence type="ECO:0000256" key="1">
    <source>
        <dbReference type="SAM" id="MobiDB-lite"/>
    </source>
</evidence>
<feature type="region of interest" description="Disordered" evidence="1">
    <location>
        <begin position="226"/>
        <end position="283"/>
    </location>
</feature>
<dbReference type="InterPro" id="IPR057670">
    <property type="entry name" value="SH3_retrovirus"/>
</dbReference>
<dbReference type="SUPFAM" id="SSF53098">
    <property type="entry name" value="Ribonuclease H-like"/>
    <property type="match status" value="1"/>
</dbReference>
<dbReference type="InterPro" id="IPR001584">
    <property type="entry name" value="Integrase_cat-core"/>
</dbReference>
<dbReference type="PANTHER" id="PTHR42648">
    <property type="entry name" value="TRANSPOSASE, PUTATIVE-RELATED"/>
    <property type="match status" value="1"/>
</dbReference>
<gene>
    <name evidence="3" type="ORF">V5N11_000156</name>
</gene>
<dbReference type="PANTHER" id="PTHR42648:SF31">
    <property type="entry name" value="RNA-DIRECTED DNA POLYMERASE"/>
    <property type="match status" value="1"/>
</dbReference>
<feature type="compositionally biased region" description="Polar residues" evidence="1">
    <location>
        <begin position="233"/>
        <end position="248"/>
    </location>
</feature>
<dbReference type="Pfam" id="PF25597">
    <property type="entry name" value="SH3_retrovirus"/>
    <property type="match status" value="1"/>
</dbReference>
<sequence>MTLRNFVALVERQFDKKIKIIRSDNEAEFLSVGDYLREKGILHETSCVSTPQQNGRVERKHRYILNVASAFRFQSHLPVEFWGFCILTAGYLINRTLTAVLNDKTPFKMLYNMFPPMNHLHVFGCLCNVHNQKHKGDKFATRSNHSIFIGFLYGKKGWKIYDLETGVISSSQDVMFLEYTTPTVSVSSPTPIPPVSVFDNTVSLALEPTQDSHSLVHESSLIQHLSKEDSCENVETSTPPNLVNSSSPGEHVIESTSDTTSSSTKEDVLSEPDEVDDEDIPMGKDCRKKFSSTKLHGYATSTTHYGNDSDFVDSSWYPISDYVDCSKFLDSHCAFLAAITAGVIPRTYAEAFENEHWRETVRGEIMALEIKALGR</sequence>
<name>A0ABD0Z7I7_CARAN</name>
<feature type="domain" description="Integrase catalytic" evidence="2">
    <location>
        <begin position="1"/>
        <end position="114"/>
    </location>
</feature>
<dbReference type="InterPro" id="IPR012337">
    <property type="entry name" value="RNaseH-like_sf"/>
</dbReference>
<dbReference type="EMBL" id="JBANAX010000872">
    <property type="protein sequence ID" value="KAL1190668.1"/>
    <property type="molecule type" value="Genomic_DNA"/>
</dbReference>
<evidence type="ECO:0000259" key="2">
    <source>
        <dbReference type="PROSITE" id="PS50994"/>
    </source>
</evidence>
<comment type="caution">
    <text evidence="3">The sequence shown here is derived from an EMBL/GenBank/DDBJ whole genome shotgun (WGS) entry which is preliminary data.</text>
</comment>
<dbReference type="Gene3D" id="3.30.420.10">
    <property type="entry name" value="Ribonuclease H-like superfamily/Ribonuclease H"/>
    <property type="match status" value="1"/>
</dbReference>
<organism evidence="3 4">
    <name type="scientific">Cardamine amara subsp. amara</name>
    <dbReference type="NCBI Taxonomy" id="228776"/>
    <lineage>
        <taxon>Eukaryota</taxon>
        <taxon>Viridiplantae</taxon>
        <taxon>Streptophyta</taxon>
        <taxon>Embryophyta</taxon>
        <taxon>Tracheophyta</taxon>
        <taxon>Spermatophyta</taxon>
        <taxon>Magnoliopsida</taxon>
        <taxon>eudicotyledons</taxon>
        <taxon>Gunneridae</taxon>
        <taxon>Pentapetalae</taxon>
        <taxon>rosids</taxon>
        <taxon>malvids</taxon>
        <taxon>Brassicales</taxon>
        <taxon>Brassicaceae</taxon>
        <taxon>Cardamineae</taxon>
        <taxon>Cardamine</taxon>
    </lineage>
</organism>